<dbReference type="InterPro" id="IPR013693">
    <property type="entry name" value="SpoIID/LytB_N"/>
</dbReference>
<organism evidence="2 3">
    <name type="scientific">Gordonia aquimaris</name>
    <dbReference type="NCBI Taxonomy" id="2984863"/>
    <lineage>
        <taxon>Bacteria</taxon>
        <taxon>Bacillati</taxon>
        <taxon>Actinomycetota</taxon>
        <taxon>Actinomycetes</taxon>
        <taxon>Mycobacteriales</taxon>
        <taxon>Gordoniaceae</taxon>
        <taxon>Gordonia</taxon>
    </lineage>
</organism>
<dbReference type="AlphaFoldDB" id="A0A9X3DAQ6"/>
<dbReference type="RefSeq" id="WP_266063527.1">
    <property type="nucleotide sequence ID" value="NZ_JAPKFM010000032.1"/>
</dbReference>
<dbReference type="EMBL" id="JAPKFM010000032">
    <property type="protein sequence ID" value="MCX2966757.1"/>
    <property type="molecule type" value="Genomic_DNA"/>
</dbReference>
<dbReference type="Proteomes" id="UP001143347">
    <property type="component" value="Unassembled WGS sequence"/>
</dbReference>
<dbReference type="InterPro" id="IPR013486">
    <property type="entry name" value="SpoIID/LytB"/>
</dbReference>
<sequence>MVSARPRHTRARSLPLAAIGLVPALLVGGLLTAPPILSEDVTLSAGSEVTLIGHGHGHGRGMGQWGAYGYAQKGWSATQILRHYYGGTTAGKVDRPEITVALTGKNSVNVHADAGMRVGGQMVAPGQAVSLSGGTATITSGCGGGVVRSVPAQWVEPVNMGPSRPPGEFLKFCGSNQAYRGALGYDGGRVSNRVHIDDYVKGVIPKESVPGWADSGGAEALKAQAVAARTYALAAIAGGKKIDDTQNSQVYGGVAGEDPRTNRAADATPGQILLQGGKPAFTEFSASTGGYTAGGRFPAVRDDGDTVSPNHNWTATIGAGQVGSAFGVGALRALEVVEANGLGAEDGRAIKVRAVGSGGTVEVSGEEARTRLGLKSAFFSVKGQAIRPKIVKPPTGPDMPGGGGLDLSNLLSLTDQLLPGASQLLSTGTEAINGRYDDLGGVTGPLGQAIGVPNLTPDGNGVVQLFQRGMLLFSEQTGAHALVGRGMADYLAGGGQPVKGFPDDDRLR</sequence>
<dbReference type="GO" id="GO:0030435">
    <property type="term" value="P:sporulation resulting in formation of a cellular spore"/>
    <property type="evidence" value="ECO:0007669"/>
    <property type="project" value="InterPro"/>
</dbReference>
<gene>
    <name evidence="2" type="ORF">OSB52_22020</name>
</gene>
<dbReference type="InterPro" id="IPR013207">
    <property type="entry name" value="LGFP"/>
</dbReference>
<accession>A0A9X3DAQ6</accession>
<keyword evidence="3" id="KW-1185">Reference proteome</keyword>
<proteinExistence type="predicted"/>
<evidence type="ECO:0000313" key="2">
    <source>
        <dbReference type="EMBL" id="MCX2966757.1"/>
    </source>
</evidence>
<evidence type="ECO:0000313" key="3">
    <source>
        <dbReference type="Proteomes" id="UP001143347"/>
    </source>
</evidence>
<evidence type="ECO:0000259" key="1">
    <source>
        <dbReference type="Pfam" id="PF08486"/>
    </source>
</evidence>
<feature type="domain" description="Sporulation stage II protein D amidase enhancer LytB N-terminal" evidence="1">
    <location>
        <begin position="189"/>
        <end position="273"/>
    </location>
</feature>
<name>A0A9X3DAQ6_9ACTN</name>
<dbReference type="NCBIfam" id="TIGR02669">
    <property type="entry name" value="SpoIID_LytB"/>
    <property type="match status" value="1"/>
</dbReference>
<dbReference type="Pfam" id="PF08310">
    <property type="entry name" value="LGFP"/>
    <property type="match status" value="1"/>
</dbReference>
<dbReference type="Pfam" id="PF08486">
    <property type="entry name" value="SpoIID"/>
    <property type="match status" value="1"/>
</dbReference>
<comment type="caution">
    <text evidence="2">The sequence shown here is derived from an EMBL/GenBank/DDBJ whole genome shotgun (WGS) entry which is preliminary data.</text>
</comment>
<reference evidence="2" key="1">
    <citation type="submission" date="2022-10" db="EMBL/GenBank/DDBJ databases">
        <title>WGS of marine actinomycetes from Thailand.</title>
        <authorList>
            <person name="Thawai C."/>
        </authorList>
    </citation>
    <scope>NUCLEOTIDE SEQUENCE</scope>
    <source>
        <strain evidence="2">SW21</strain>
    </source>
</reference>
<protein>
    <submittedName>
        <fullName evidence="2">SpoIID/LytB domain-containing protein</fullName>
    </submittedName>
</protein>